<gene>
    <name evidence="4" type="ORF">FHS60_000618</name>
</gene>
<dbReference type="AlphaFoldDB" id="A0A7W5UHT8"/>
<dbReference type="SUPFAM" id="SSF56925">
    <property type="entry name" value="OMPA-like"/>
    <property type="match status" value="1"/>
</dbReference>
<feature type="signal peptide" evidence="2">
    <location>
        <begin position="1"/>
        <end position="21"/>
    </location>
</feature>
<dbReference type="InterPro" id="IPR011250">
    <property type="entry name" value="OMP/PagP_B-barrel"/>
</dbReference>
<proteinExistence type="predicted"/>
<reference evidence="4 5" key="1">
    <citation type="submission" date="2020-08" db="EMBL/GenBank/DDBJ databases">
        <title>Genomic Encyclopedia of Type Strains, Phase IV (KMG-IV): sequencing the most valuable type-strain genomes for metagenomic binning, comparative biology and taxonomic classification.</title>
        <authorList>
            <person name="Goeker M."/>
        </authorList>
    </citation>
    <scope>NUCLEOTIDE SEQUENCE [LARGE SCALE GENOMIC DNA]</scope>
    <source>
        <strain evidence="4 5">DSM 22548</strain>
    </source>
</reference>
<feature type="chain" id="PRO_5030860771" description="Outer membrane protein beta-barrel domain-containing protein" evidence="2">
    <location>
        <begin position="22"/>
        <end position="210"/>
    </location>
</feature>
<evidence type="ECO:0000259" key="3">
    <source>
        <dbReference type="Pfam" id="PF13505"/>
    </source>
</evidence>
<evidence type="ECO:0000256" key="2">
    <source>
        <dbReference type="SAM" id="SignalP"/>
    </source>
</evidence>
<keyword evidence="1 2" id="KW-0732">Signal</keyword>
<evidence type="ECO:0000256" key="1">
    <source>
        <dbReference type="ARBA" id="ARBA00022729"/>
    </source>
</evidence>
<accession>A0A7W5UHT8</accession>
<evidence type="ECO:0000313" key="5">
    <source>
        <dbReference type="Proteomes" id="UP000541425"/>
    </source>
</evidence>
<comment type="caution">
    <text evidence="4">The sequence shown here is derived from an EMBL/GenBank/DDBJ whole genome shotgun (WGS) entry which is preliminary data.</text>
</comment>
<evidence type="ECO:0000313" key="4">
    <source>
        <dbReference type="EMBL" id="MBB3702165.1"/>
    </source>
</evidence>
<dbReference type="EMBL" id="JACICA010000002">
    <property type="protein sequence ID" value="MBB3702165.1"/>
    <property type="molecule type" value="Genomic_DNA"/>
</dbReference>
<dbReference type="Proteomes" id="UP000541425">
    <property type="component" value="Unassembled WGS sequence"/>
</dbReference>
<dbReference type="RefSeq" id="WP_183694747.1">
    <property type="nucleotide sequence ID" value="NZ_JACICA010000002.1"/>
</dbReference>
<dbReference type="InterPro" id="IPR027385">
    <property type="entry name" value="Beta-barrel_OMP"/>
</dbReference>
<feature type="domain" description="Outer membrane protein beta-barrel" evidence="3">
    <location>
        <begin position="8"/>
        <end position="210"/>
    </location>
</feature>
<organism evidence="4 5">
    <name type="scientific">Alloprevotella rava</name>
    <dbReference type="NCBI Taxonomy" id="671218"/>
    <lineage>
        <taxon>Bacteria</taxon>
        <taxon>Pseudomonadati</taxon>
        <taxon>Bacteroidota</taxon>
        <taxon>Bacteroidia</taxon>
        <taxon>Bacteroidales</taxon>
        <taxon>Prevotellaceae</taxon>
        <taxon>Alloprevotella</taxon>
    </lineage>
</organism>
<dbReference type="Pfam" id="PF13505">
    <property type="entry name" value="OMP_b-brl"/>
    <property type="match status" value="1"/>
</dbReference>
<name>A0A7W5UHT8_9BACT</name>
<protein>
    <recommendedName>
        <fullName evidence="3">Outer membrane protein beta-barrel domain-containing protein</fullName>
    </recommendedName>
</protein>
<sequence>MKKSIFSLLLLLLMVAAPAKAGIEFGVMTGMNMSKVNFNKFNKNFDSSNRYGWYFGPKVNFSVLGFGGDAAVVYSQLRMNLDDNYSKTFRSIEIPVNARYTFGLGSLASVYVATGPQLGFNIGNKDWTWKSITTPESNVLSSTFERKKMNVSWNFGAGVKVLKHLEAGLNYNLMLSKYAHPIKVVTGHEVSASDYNFHTNTFSVRVAYLF</sequence>